<feature type="binding site" description="axial binding residue" evidence="11">
    <location>
        <position position="244"/>
    </location>
    <ligand>
        <name>heme b</name>
        <dbReference type="ChEBI" id="CHEBI:60344"/>
        <label>1</label>
    </ligand>
    <ligandPart>
        <name>Fe</name>
        <dbReference type="ChEBI" id="CHEBI:18248"/>
    </ligandPart>
</feature>
<evidence type="ECO:0000256" key="1">
    <source>
        <dbReference type="ARBA" id="ARBA00004141"/>
    </source>
</evidence>
<feature type="transmembrane region" description="Helical" evidence="12">
    <location>
        <begin position="344"/>
        <end position="368"/>
    </location>
</feature>
<keyword evidence="11" id="KW-0408">Iron</keyword>
<evidence type="ECO:0000313" key="17">
    <source>
        <dbReference type="Proteomes" id="UP001327560"/>
    </source>
</evidence>
<feature type="binding site" description="axial binding residue" evidence="11">
    <location>
        <position position="277"/>
    </location>
    <ligand>
        <name>heme b</name>
        <dbReference type="ChEBI" id="CHEBI:60344"/>
        <label>1</label>
    </ligand>
    <ligandPart>
        <name>Fe</name>
        <dbReference type="ChEBI" id="CHEBI:18248"/>
    </ligandPart>
</feature>
<evidence type="ECO:0000256" key="7">
    <source>
        <dbReference type="ARBA" id="ARBA00022989"/>
    </source>
</evidence>
<comment type="function">
    <text evidence="9">May act as a catecholamine-responsive trans-membrane electron transporter.</text>
</comment>
<keyword evidence="6 10" id="KW-0249">Electron transport</keyword>
<keyword evidence="2 10" id="KW-0813">Transport</keyword>
<evidence type="ECO:0000256" key="3">
    <source>
        <dbReference type="ARBA" id="ARBA00022692"/>
    </source>
</evidence>
<evidence type="ECO:0000256" key="4">
    <source>
        <dbReference type="ARBA" id="ARBA00022723"/>
    </source>
</evidence>
<feature type="domain" description="Cytochrome b561" evidence="15">
    <location>
        <begin position="175"/>
        <end position="368"/>
    </location>
</feature>
<evidence type="ECO:0000256" key="10">
    <source>
        <dbReference type="PIRNR" id="PIRNR037471"/>
    </source>
</evidence>
<dbReference type="InterPro" id="IPR045265">
    <property type="entry name" value="AIR12_DOMON"/>
</dbReference>
<dbReference type="Pfam" id="PF04526">
    <property type="entry name" value="DUF568"/>
    <property type="match status" value="1"/>
</dbReference>
<evidence type="ECO:0000313" key="16">
    <source>
        <dbReference type="EMBL" id="WOL11672.1"/>
    </source>
</evidence>
<dbReference type="PANTHER" id="PTHR23130:SF167">
    <property type="entry name" value="CYTOCHROME B561 AND DOMON DOMAIN-CONTAINING PROTEIN"/>
    <property type="match status" value="1"/>
</dbReference>
<keyword evidence="5 13" id="KW-0732">Signal</keyword>
<dbReference type="PROSITE" id="PS50939">
    <property type="entry name" value="CYTOCHROME_B561"/>
    <property type="match status" value="1"/>
</dbReference>
<evidence type="ECO:0000256" key="8">
    <source>
        <dbReference type="ARBA" id="ARBA00023136"/>
    </source>
</evidence>
<evidence type="ECO:0000259" key="14">
    <source>
        <dbReference type="PROSITE" id="PS50836"/>
    </source>
</evidence>
<keyword evidence="7 12" id="KW-1133">Transmembrane helix</keyword>
<feature type="chain" id="PRO_5042866014" description="Cytochrome b561 and DOMON domain-containing protein" evidence="13">
    <location>
        <begin position="24"/>
        <end position="395"/>
    </location>
</feature>
<dbReference type="InterPro" id="IPR005018">
    <property type="entry name" value="DOMON_domain"/>
</dbReference>
<dbReference type="EMBL" id="CP136895">
    <property type="protein sequence ID" value="WOL11672.1"/>
    <property type="molecule type" value="Genomic_DNA"/>
</dbReference>
<dbReference type="Pfam" id="PF03188">
    <property type="entry name" value="Cytochrom_B561"/>
    <property type="match status" value="1"/>
</dbReference>
<feature type="transmembrane region" description="Helical" evidence="12">
    <location>
        <begin position="209"/>
        <end position="227"/>
    </location>
</feature>
<feature type="binding site" description="axial binding residue" evidence="11">
    <location>
        <position position="208"/>
    </location>
    <ligand>
        <name>heme b</name>
        <dbReference type="ChEBI" id="CHEBI:60344"/>
        <label>1</label>
    </ligand>
    <ligandPart>
        <name>Fe</name>
        <dbReference type="ChEBI" id="CHEBI:18248"/>
    </ligandPart>
</feature>
<comment type="cofactor">
    <cofactor evidence="10">
        <name>heme b</name>
        <dbReference type="ChEBI" id="CHEBI:60344"/>
    </cofactor>
    <text evidence="10">Binds 2 heme b groups non-covalently.</text>
</comment>
<feature type="domain" description="DOMON" evidence="14">
    <location>
        <begin position="47"/>
        <end position="161"/>
    </location>
</feature>
<proteinExistence type="predicted"/>
<evidence type="ECO:0000259" key="15">
    <source>
        <dbReference type="PROSITE" id="PS50939"/>
    </source>
</evidence>
<feature type="transmembrane region" description="Helical" evidence="12">
    <location>
        <begin position="309"/>
        <end position="332"/>
    </location>
</feature>
<feature type="transmembrane region" description="Helical" evidence="12">
    <location>
        <begin position="239"/>
        <end position="260"/>
    </location>
</feature>
<dbReference type="GO" id="GO:0046872">
    <property type="term" value="F:metal ion binding"/>
    <property type="evidence" value="ECO:0007669"/>
    <property type="project" value="UniProtKB-KW"/>
</dbReference>
<dbReference type="CDD" id="cd09629">
    <property type="entry name" value="DOMON_CIL1_like"/>
    <property type="match status" value="1"/>
</dbReference>
<feature type="binding site" description="axial binding residue" evidence="11">
    <location>
        <position position="313"/>
    </location>
    <ligand>
        <name>heme b</name>
        <dbReference type="ChEBI" id="CHEBI:60344"/>
        <label>1</label>
    </ligand>
    <ligandPart>
        <name>Fe</name>
        <dbReference type="ChEBI" id="CHEBI:18248"/>
    </ligandPart>
</feature>
<name>A0AAQ3KTT1_9LILI</name>
<evidence type="ECO:0000256" key="11">
    <source>
        <dbReference type="PIRSR" id="PIRSR037471-1"/>
    </source>
</evidence>
<dbReference type="GO" id="GO:0016020">
    <property type="term" value="C:membrane"/>
    <property type="evidence" value="ECO:0007669"/>
    <property type="project" value="UniProtKB-SubCell"/>
</dbReference>
<dbReference type="FunFam" id="1.20.120.1770:FF:000007">
    <property type="entry name" value="Cytochrome b561 and DOMON domain-containing protein"/>
    <property type="match status" value="1"/>
</dbReference>
<gene>
    <name evidence="16" type="ORF">Cni_G20436</name>
</gene>
<keyword evidence="4 11" id="KW-0479">Metal-binding</keyword>
<reference evidence="16 17" key="1">
    <citation type="submission" date="2023-10" db="EMBL/GenBank/DDBJ databases">
        <title>Chromosome-scale genome assembly provides insights into flower coloration mechanisms of Canna indica.</title>
        <authorList>
            <person name="Li C."/>
        </authorList>
    </citation>
    <scope>NUCLEOTIDE SEQUENCE [LARGE SCALE GENOMIC DNA]</scope>
    <source>
        <tissue evidence="16">Flower</tissue>
    </source>
</reference>
<evidence type="ECO:0000256" key="2">
    <source>
        <dbReference type="ARBA" id="ARBA00022448"/>
    </source>
</evidence>
<evidence type="ECO:0000256" key="13">
    <source>
        <dbReference type="SAM" id="SignalP"/>
    </source>
</evidence>
<keyword evidence="17" id="KW-1185">Reference proteome</keyword>
<dbReference type="Proteomes" id="UP001327560">
    <property type="component" value="Chromosome 6"/>
</dbReference>
<organism evidence="16 17">
    <name type="scientific">Canna indica</name>
    <name type="common">Indian-shot</name>
    <dbReference type="NCBI Taxonomy" id="4628"/>
    <lineage>
        <taxon>Eukaryota</taxon>
        <taxon>Viridiplantae</taxon>
        <taxon>Streptophyta</taxon>
        <taxon>Embryophyta</taxon>
        <taxon>Tracheophyta</taxon>
        <taxon>Spermatophyta</taxon>
        <taxon>Magnoliopsida</taxon>
        <taxon>Liliopsida</taxon>
        <taxon>Zingiberales</taxon>
        <taxon>Cannaceae</taxon>
        <taxon>Canna</taxon>
    </lineage>
</organism>
<feature type="transmembrane region" description="Helical" evidence="12">
    <location>
        <begin position="280"/>
        <end position="297"/>
    </location>
</feature>
<feature type="signal peptide" evidence="13">
    <location>
        <begin position="1"/>
        <end position="23"/>
    </location>
</feature>
<dbReference type="InterPro" id="IPR006593">
    <property type="entry name" value="Cyt_b561/ferric_Rdtase_TM"/>
</dbReference>
<evidence type="ECO:0000256" key="6">
    <source>
        <dbReference type="ARBA" id="ARBA00022982"/>
    </source>
</evidence>
<dbReference type="PIRSF" id="PIRSF037471">
    <property type="entry name" value="UCP037471"/>
    <property type="match status" value="1"/>
</dbReference>
<dbReference type="SMART" id="SM00665">
    <property type="entry name" value="B561"/>
    <property type="match status" value="1"/>
</dbReference>
<evidence type="ECO:0000256" key="12">
    <source>
        <dbReference type="SAM" id="Phobius"/>
    </source>
</evidence>
<dbReference type="PROSITE" id="PS50836">
    <property type="entry name" value="DOMON"/>
    <property type="match status" value="1"/>
</dbReference>
<evidence type="ECO:0000256" key="9">
    <source>
        <dbReference type="ARBA" id="ARBA00053871"/>
    </source>
</evidence>
<keyword evidence="3 12" id="KW-0812">Transmembrane</keyword>
<dbReference type="PANTHER" id="PTHR23130">
    <property type="entry name" value="CYTOCHROME B561 AND DOMON DOMAIN-CONTAINING PROTEIN"/>
    <property type="match status" value="1"/>
</dbReference>
<sequence length="395" mass="43716">MKKSLFLFLLLNFFLSSFSSAQAQSCTGETFSGNRPLYAFCNSLLYLRASLHWTYHAVNGTLDVAYRAPQSASGWVAWAINPSATGMIGANAFLAFPDSSTGAVTIWTTQFHSRNPTVQNEGLSFPVYNREAEYASGFYTIYATLELPANSTKVNSVWQSSTQLQNGEPSGHPTYGDNTNSKEILDLLSGQTTAAGGGNSRQHRKNIHGVMNAVSWGIMMPTGVIIARYLKVFPSAHPAWYYLHIACQISAYIIGVSGWGLGLKLGSESPGIVHHKHRNIGITLFVLATLQVFALFLRPDKKNKYRIYWNVYHHTIGYLVIILSVVNIFKGFDILLPANKWKHAYIAVIVLMAAVAVFLEVFTWIVVLRRRSKKSENSQHSHGVSGYGVKQNQGV</sequence>
<evidence type="ECO:0000256" key="5">
    <source>
        <dbReference type="ARBA" id="ARBA00022729"/>
    </source>
</evidence>
<dbReference type="AlphaFoldDB" id="A0AAQ3KTT1"/>
<protein>
    <recommendedName>
        <fullName evidence="10">Cytochrome b561 and DOMON domain-containing protein</fullName>
    </recommendedName>
</protein>
<accession>A0AAQ3KTT1</accession>
<keyword evidence="8 10" id="KW-0472">Membrane</keyword>
<dbReference type="CDD" id="cd08760">
    <property type="entry name" value="Cyt_b561_FRRS1_like"/>
    <property type="match status" value="1"/>
</dbReference>
<dbReference type="InterPro" id="IPR017214">
    <property type="entry name" value="UCP037471"/>
</dbReference>
<dbReference type="Gene3D" id="1.20.120.1770">
    <property type="match status" value="1"/>
</dbReference>
<comment type="subcellular location">
    <subcellularLocation>
        <location evidence="1">Membrane</location>
        <topology evidence="1">Multi-pass membrane protein</topology>
    </subcellularLocation>
</comment>